<dbReference type="EMBL" id="CAJPWZ010002968">
    <property type="protein sequence ID" value="CAG2249235.1"/>
    <property type="molecule type" value="Genomic_DNA"/>
</dbReference>
<organism evidence="6 7">
    <name type="scientific">Mytilus edulis</name>
    <name type="common">Blue mussel</name>
    <dbReference type="NCBI Taxonomy" id="6550"/>
    <lineage>
        <taxon>Eukaryota</taxon>
        <taxon>Metazoa</taxon>
        <taxon>Spiralia</taxon>
        <taxon>Lophotrochozoa</taxon>
        <taxon>Mollusca</taxon>
        <taxon>Bivalvia</taxon>
        <taxon>Autobranchia</taxon>
        <taxon>Pteriomorphia</taxon>
        <taxon>Mytilida</taxon>
        <taxon>Mytiloidea</taxon>
        <taxon>Mytilidae</taxon>
        <taxon>Mytilinae</taxon>
        <taxon>Mytilus</taxon>
    </lineage>
</organism>
<sequence>MEDRKADNIDRKDEFPDLDCKYETYSSMDGLGKNIKKFFGISKSDSSQTYTATVIPAGVTEDFPHQSTITEVKTPKDSRREAGNRNEGTEESSTTVVYKDTGKAMKASNSQTSQSLQATGGRGANLQEQSPTLSVNTQYIISPDENNKKPGLALIVTGQKFAIGNGDFRNGAEKDLRNMFEIFYNLNFEIRWEPFADKTTEDLKNALIKCAEDPTLEQKKCLVIIITSHGGEVKLGRPYRPENIPHDINVYGHAITTYNGMIPTNEILEIFDVDRCPYMEGKPKLLFIQACRSRNNMKTVDKGHDIQVAQKQDIKQMRDFFNRSTMDPRHQEDDTNIIYNTVTMKDMLLTPCYQDFMVAFASTEGHIAWSEDSGGVLLTAMYNVFKKKIDNKQDIDLLPTMTEVCSKMMDYESNFTDQRYDRSKAVMCLLHMLGEEIIFKPKY</sequence>
<evidence type="ECO:0000259" key="5">
    <source>
        <dbReference type="PROSITE" id="PS50208"/>
    </source>
</evidence>
<dbReference type="PANTHER" id="PTHR10454:SF210">
    <property type="entry name" value="CASPASE-2"/>
    <property type="match status" value="1"/>
</dbReference>
<dbReference type="SUPFAM" id="SSF52129">
    <property type="entry name" value="Caspase-like"/>
    <property type="match status" value="1"/>
</dbReference>
<reference evidence="6" key="1">
    <citation type="submission" date="2021-03" db="EMBL/GenBank/DDBJ databases">
        <authorList>
            <person name="Bekaert M."/>
        </authorList>
    </citation>
    <scope>NUCLEOTIDE SEQUENCE</scope>
</reference>
<dbReference type="Gene3D" id="3.40.50.1460">
    <property type="match status" value="1"/>
</dbReference>
<dbReference type="GO" id="GO:0004197">
    <property type="term" value="F:cysteine-type endopeptidase activity"/>
    <property type="evidence" value="ECO:0007669"/>
    <property type="project" value="InterPro"/>
</dbReference>
<evidence type="ECO:0000256" key="2">
    <source>
        <dbReference type="RuleBase" id="RU003971"/>
    </source>
</evidence>
<dbReference type="PRINTS" id="PR00376">
    <property type="entry name" value="IL1BCENZYME"/>
</dbReference>
<proteinExistence type="inferred from homology"/>
<feature type="compositionally biased region" description="Polar residues" evidence="3">
    <location>
        <begin position="107"/>
        <end position="118"/>
    </location>
</feature>
<evidence type="ECO:0000313" key="6">
    <source>
        <dbReference type="EMBL" id="CAG2249235.1"/>
    </source>
</evidence>
<protein>
    <submittedName>
        <fullName evidence="6">CASP7</fullName>
        <ecNumber evidence="6">3.4.22.60</ecNumber>
    </submittedName>
</protein>
<dbReference type="PROSITE" id="PS50207">
    <property type="entry name" value="CASPASE_P10"/>
    <property type="match status" value="1"/>
</dbReference>
<dbReference type="InterPro" id="IPR001309">
    <property type="entry name" value="Pept_C14_p20"/>
</dbReference>
<dbReference type="Gene3D" id="3.30.70.1470">
    <property type="entry name" value="Caspase-like"/>
    <property type="match status" value="1"/>
</dbReference>
<feature type="domain" description="Caspase family p20" evidence="5">
    <location>
        <begin position="149"/>
        <end position="295"/>
    </location>
</feature>
<dbReference type="Pfam" id="PF00656">
    <property type="entry name" value="Peptidase_C14"/>
    <property type="match status" value="1"/>
</dbReference>
<dbReference type="OrthoDB" id="6137871at2759"/>
<dbReference type="SMART" id="SM00115">
    <property type="entry name" value="CASc"/>
    <property type="match status" value="1"/>
</dbReference>
<comment type="caution">
    <text evidence="6">The sequence shown here is derived from an EMBL/GenBank/DDBJ whole genome shotgun (WGS) entry which is preliminary data.</text>
</comment>
<feature type="region of interest" description="Disordered" evidence="3">
    <location>
        <begin position="65"/>
        <end position="129"/>
    </location>
</feature>
<dbReference type="Proteomes" id="UP000683360">
    <property type="component" value="Unassembled WGS sequence"/>
</dbReference>
<dbReference type="PANTHER" id="PTHR10454">
    <property type="entry name" value="CASPASE"/>
    <property type="match status" value="1"/>
</dbReference>
<dbReference type="InterPro" id="IPR002138">
    <property type="entry name" value="Pept_C14_p10"/>
</dbReference>
<dbReference type="InterPro" id="IPR002398">
    <property type="entry name" value="Pept_C14"/>
</dbReference>
<comment type="similarity">
    <text evidence="1 2">Belongs to the peptidase C14A family.</text>
</comment>
<dbReference type="InterPro" id="IPR015917">
    <property type="entry name" value="Pept_C14A"/>
</dbReference>
<evidence type="ECO:0000313" key="7">
    <source>
        <dbReference type="Proteomes" id="UP000683360"/>
    </source>
</evidence>
<dbReference type="AlphaFoldDB" id="A0A8S3V2Y2"/>
<evidence type="ECO:0000259" key="4">
    <source>
        <dbReference type="PROSITE" id="PS50207"/>
    </source>
</evidence>
<feature type="domain" description="Caspase family p10" evidence="4">
    <location>
        <begin position="351"/>
        <end position="441"/>
    </location>
</feature>
<accession>A0A8S3V2Y2</accession>
<gene>
    <name evidence="6" type="ORF">MEDL_61023</name>
</gene>
<name>A0A8S3V2Y2_MYTED</name>
<dbReference type="EC" id="3.4.22.60" evidence="6"/>
<dbReference type="InterPro" id="IPR011600">
    <property type="entry name" value="Pept_C14_caspase"/>
</dbReference>
<dbReference type="PROSITE" id="PS50208">
    <property type="entry name" value="CASPASE_P20"/>
    <property type="match status" value="1"/>
</dbReference>
<evidence type="ECO:0000256" key="1">
    <source>
        <dbReference type="ARBA" id="ARBA00010134"/>
    </source>
</evidence>
<feature type="compositionally biased region" description="Basic and acidic residues" evidence="3">
    <location>
        <begin position="73"/>
        <end position="88"/>
    </location>
</feature>
<dbReference type="GO" id="GO:0006508">
    <property type="term" value="P:proteolysis"/>
    <property type="evidence" value="ECO:0007669"/>
    <property type="project" value="InterPro"/>
</dbReference>
<keyword evidence="7" id="KW-1185">Reference proteome</keyword>
<dbReference type="InterPro" id="IPR029030">
    <property type="entry name" value="Caspase-like_dom_sf"/>
</dbReference>
<keyword evidence="6" id="KW-0378">Hydrolase</keyword>
<evidence type="ECO:0000256" key="3">
    <source>
        <dbReference type="SAM" id="MobiDB-lite"/>
    </source>
</evidence>